<evidence type="ECO:0000313" key="2">
    <source>
        <dbReference type="Proteomes" id="UP000814158"/>
    </source>
</evidence>
<keyword evidence="2" id="KW-1185">Reference proteome</keyword>
<gene>
    <name evidence="1" type="ORF">GIV68_09190</name>
</gene>
<dbReference type="Proteomes" id="UP000814158">
    <property type="component" value="Unassembled WGS sequence"/>
</dbReference>
<evidence type="ECO:0000313" key="1">
    <source>
        <dbReference type="EMBL" id="MCF5544912.1"/>
    </source>
</evidence>
<name>A0ABS9GKB9_9PSED</name>
<organism evidence="1 2">
    <name type="scientific">Pseudomonas salomonii</name>
    <dbReference type="NCBI Taxonomy" id="191391"/>
    <lineage>
        <taxon>Bacteria</taxon>
        <taxon>Pseudomonadati</taxon>
        <taxon>Pseudomonadota</taxon>
        <taxon>Gammaproteobacteria</taxon>
        <taxon>Pseudomonadales</taxon>
        <taxon>Pseudomonadaceae</taxon>
        <taxon>Pseudomonas</taxon>
    </lineage>
</organism>
<dbReference type="RefSeq" id="WP_236370470.1">
    <property type="nucleotide sequence ID" value="NZ_WKAT01000014.1"/>
</dbReference>
<protein>
    <submittedName>
        <fullName evidence="1">Uncharacterized protein</fullName>
    </submittedName>
</protein>
<accession>A0ABS9GKB9</accession>
<proteinExistence type="predicted"/>
<reference evidence="1 2" key="1">
    <citation type="submission" date="2019-11" db="EMBL/GenBank/DDBJ databases">
        <title>Epiphytic Pseudomonas syringae from cherry orchards.</title>
        <authorList>
            <person name="Hulin M.T."/>
        </authorList>
    </citation>
    <scope>NUCLEOTIDE SEQUENCE [LARGE SCALE GENOMIC DNA]</scope>
    <source>
        <strain evidence="1 2">PA-3-2A</strain>
    </source>
</reference>
<comment type="caution">
    <text evidence="1">The sequence shown here is derived from an EMBL/GenBank/DDBJ whole genome shotgun (WGS) entry which is preliminary data.</text>
</comment>
<sequence>MRIKLEMNHRPIQDADLPLHKSGSSYRRNTKFAQQTLSHQTPIISAGHTLKLQNSLSTLPQRFETAHSTTAHHREPQLVDLD</sequence>
<dbReference type="EMBL" id="WKAT01000014">
    <property type="protein sequence ID" value="MCF5544912.1"/>
    <property type="molecule type" value="Genomic_DNA"/>
</dbReference>